<dbReference type="AlphaFoldDB" id="A0A9D4BU22"/>
<organism evidence="2 3">
    <name type="scientific">Dreissena polymorpha</name>
    <name type="common">Zebra mussel</name>
    <name type="synonym">Mytilus polymorpha</name>
    <dbReference type="NCBI Taxonomy" id="45954"/>
    <lineage>
        <taxon>Eukaryota</taxon>
        <taxon>Metazoa</taxon>
        <taxon>Spiralia</taxon>
        <taxon>Lophotrochozoa</taxon>
        <taxon>Mollusca</taxon>
        <taxon>Bivalvia</taxon>
        <taxon>Autobranchia</taxon>
        <taxon>Heteroconchia</taxon>
        <taxon>Euheterodonta</taxon>
        <taxon>Imparidentia</taxon>
        <taxon>Neoheterodontei</taxon>
        <taxon>Myida</taxon>
        <taxon>Dreissenoidea</taxon>
        <taxon>Dreissenidae</taxon>
        <taxon>Dreissena</taxon>
    </lineage>
</organism>
<dbReference type="EMBL" id="JAIWYP010000015">
    <property type="protein sequence ID" value="KAH3705602.1"/>
    <property type="molecule type" value="Genomic_DNA"/>
</dbReference>
<reference evidence="2" key="2">
    <citation type="submission" date="2020-11" db="EMBL/GenBank/DDBJ databases">
        <authorList>
            <person name="McCartney M.A."/>
            <person name="Auch B."/>
            <person name="Kono T."/>
            <person name="Mallez S."/>
            <person name="Becker A."/>
            <person name="Gohl D.M."/>
            <person name="Silverstein K.A.T."/>
            <person name="Koren S."/>
            <person name="Bechman K.B."/>
            <person name="Herman A."/>
            <person name="Abrahante J.E."/>
            <person name="Garbe J."/>
        </authorList>
    </citation>
    <scope>NUCLEOTIDE SEQUENCE</scope>
    <source>
        <strain evidence="2">Duluth1</strain>
        <tissue evidence="2">Whole animal</tissue>
    </source>
</reference>
<evidence type="ECO:0000313" key="3">
    <source>
        <dbReference type="Proteomes" id="UP000828390"/>
    </source>
</evidence>
<dbReference type="Proteomes" id="UP000828390">
    <property type="component" value="Unassembled WGS sequence"/>
</dbReference>
<accession>A0A9D4BU22</accession>
<evidence type="ECO:0000256" key="1">
    <source>
        <dbReference type="SAM" id="MobiDB-lite"/>
    </source>
</evidence>
<reference evidence="2" key="1">
    <citation type="journal article" date="2019" name="bioRxiv">
        <title>The Genome of the Zebra Mussel, Dreissena polymorpha: A Resource for Invasive Species Research.</title>
        <authorList>
            <person name="McCartney M.A."/>
            <person name="Auch B."/>
            <person name="Kono T."/>
            <person name="Mallez S."/>
            <person name="Zhang Y."/>
            <person name="Obille A."/>
            <person name="Becker A."/>
            <person name="Abrahante J.E."/>
            <person name="Garbe J."/>
            <person name="Badalamenti J.P."/>
            <person name="Herman A."/>
            <person name="Mangelson H."/>
            <person name="Liachko I."/>
            <person name="Sullivan S."/>
            <person name="Sone E.D."/>
            <person name="Koren S."/>
            <person name="Silverstein K.A.T."/>
            <person name="Beckman K.B."/>
            <person name="Gohl D.M."/>
        </authorList>
    </citation>
    <scope>NUCLEOTIDE SEQUENCE</scope>
    <source>
        <strain evidence="2">Duluth1</strain>
        <tissue evidence="2">Whole animal</tissue>
    </source>
</reference>
<comment type="caution">
    <text evidence="2">The sequence shown here is derived from an EMBL/GenBank/DDBJ whole genome shotgun (WGS) entry which is preliminary data.</text>
</comment>
<feature type="compositionally biased region" description="Basic and acidic residues" evidence="1">
    <location>
        <begin position="66"/>
        <end position="77"/>
    </location>
</feature>
<feature type="region of interest" description="Disordered" evidence="1">
    <location>
        <begin position="25"/>
        <end position="77"/>
    </location>
</feature>
<proteinExistence type="predicted"/>
<gene>
    <name evidence="2" type="ORF">DPMN_080679</name>
</gene>
<sequence>MTLYTHALKPLFTYQDSFPLCRYSALSNPEEDSSRRMGGSSRARGDSRGSRGGFGRPNLSMQLSQEQEREKAVAATK</sequence>
<keyword evidence="3" id="KW-1185">Reference proteome</keyword>
<protein>
    <submittedName>
        <fullName evidence="2">Uncharacterized protein</fullName>
    </submittedName>
</protein>
<name>A0A9D4BU22_DREPO</name>
<evidence type="ECO:0000313" key="2">
    <source>
        <dbReference type="EMBL" id="KAH3705602.1"/>
    </source>
</evidence>